<evidence type="ECO:0000313" key="2">
    <source>
        <dbReference type="EMBL" id="AVO42709.1"/>
    </source>
</evidence>
<evidence type="ECO:0000259" key="1">
    <source>
        <dbReference type="Pfam" id="PF22308"/>
    </source>
</evidence>
<dbReference type="EMBL" id="CP027669">
    <property type="protein sequence ID" value="AVO42709.1"/>
    <property type="molecule type" value="Genomic_DNA"/>
</dbReference>
<dbReference type="RefSeq" id="WP_106447683.1">
    <property type="nucleotide sequence ID" value="NZ_CP027669.1"/>
</dbReference>
<dbReference type="Pfam" id="PF22308">
    <property type="entry name" value="DUF6969"/>
    <property type="match status" value="1"/>
</dbReference>
<dbReference type="OrthoDB" id="6115415at2"/>
<dbReference type="Proteomes" id="UP000239326">
    <property type="component" value="Chromosome"/>
</dbReference>
<organism evidence="2 3">
    <name type="scientific">Simplicispira suum</name>
    <dbReference type="NCBI Taxonomy" id="2109915"/>
    <lineage>
        <taxon>Bacteria</taxon>
        <taxon>Pseudomonadati</taxon>
        <taxon>Pseudomonadota</taxon>
        <taxon>Betaproteobacteria</taxon>
        <taxon>Burkholderiales</taxon>
        <taxon>Comamonadaceae</taxon>
        <taxon>Simplicispira</taxon>
    </lineage>
</organism>
<dbReference type="AlphaFoldDB" id="A0A2S0N3J4"/>
<gene>
    <name evidence="2" type="ORF">C6571_16680</name>
</gene>
<feature type="domain" description="DUF6969" evidence="1">
    <location>
        <begin position="25"/>
        <end position="217"/>
    </location>
</feature>
<proteinExistence type="predicted"/>
<protein>
    <recommendedName>
        <fullName evidence="1">DUF6969 domain-containing protein</fullName>
    </recommendedName>
</protein>
<dbReference type="InterPro" id="IPR054242">
    <property type="entry name" value="DUF6969"/>
</dbReference>
<evidence type="ECO:0000313" key="3">
    <source>
        <dbReference type="Proteomes" id="UP000239326"/>
    </source>
</evidence>
<keyword evidence="3" id="KW-1185">Reference proteome</keyword>
<reference evidence="2 3" key="1">
    <citation type="submission" date="2018-03" db="EMBL/GenBank/DDBJ databases">
        <title>Genome sequencing of Simplicispira sp.</title>
        <authorList>
            <person name="Kim S.-J."/>
            <person name="Heo J."/>
            <person name="Kwon S.-W."/>
        </authorList>
    </citation>
    <scope>NUCLEOTIDE SEQUENCE [LARGE SCALE GENOMIC DNA]</scope>
    <source>
        <strain evidence="2 3">SC1-8</strain>
    </source>
</reference>
<dbReference type="KEGG" id="simp:C6571_16680"/>
<sequence length="236" mass="26616">MPVSPILRRHWRSINATELNTTLQHGQSCVEAFADATQASGSLLQSWVQGAEVVEYKHYPPSDIIDLRSGTQFYYHAHRTHGDEHGHLHVFWHATASGRRSRPRQGRKVWARSAPTHMLAIALDARGLPVKLFTTNRWVTDGHWFDATQTLVCLDRCRPGPVSGHEHACAWLSHFLALYRPLIADLLERRDARLKGHGRLEDALNNKRLEVLSQSRIDWAADLDALQVEATGAGCE</sequence>
<name>A0A2S0N3J4_9BURK</name>
<accession>A0A2S0N3J4</accession>